<feature type="transmembrane region" description="Helical" evidence="1">
    <location>
        <begin position="223"/>
        <end position="245"/>
    </location>
</feature>
<evidence type="ECO:0000256" key="1">
    <source>
        <dbReference type="SAM" id="Phobius"/>
    </source>
</evidence>
<evidence type="ECO:0000313" key="2">
    <source>
        <dbReference type="EMBL" id="KKW31663.1"/>
    </source>
</evidence>
<dbReference type="AlphaFoldDB" id="A0A0G1XKB5"/>
<gene>
    <name evidence="2" type="ORF">UY74_C0009G0012</name>
</gene>
<evidence type="ECO:0000313" key="3">
    <source>
        <dbReference type="Proteomes" id="UP000034445"/>
    </source>
</evidence>
<dbReference type="EMBL" id="LCRF01000009">
    <property type="protein sequence ID" value="KKW31663.1"/>
    <property type="molecule type" value="Genomic_DNA"/>
</dbReference>
<comment type="caution">
    <text evidence="2">The sequence shown here is derived from an EMBL/GenBank/DDBJ whole genome shotgun (WGS) entry which is preliminary data.</text>
</comment>
<sequence length="316" mass="33344">MSRASIIDLDLRVMIRSLALGFILFAALLLPTNASAAEISAQNAQMLPASNSAIVPSSCDALQVTSFMPYIYDGELNSFDVIVSDSSYVIIAGSLNGANIPLHFVTRFADATGGVRMHVDVQSTSIGSGVTIKLTMLSSKGVGEPVCTSSVTITLPGEEKEVSTIGTAAVNYNWQQEQESAVPAPQGKESAGANATGATTALTTRVQNILNTTCAISGAASRLWTVLLAIYLLVVAAAILALPPFKIDMRSYILVGVAIALPLLVLFAVWQLSPLCHPGKWAPLFAVLIAVFGFVAGFRRHPSLKSFMQIFSLPEA</sequence>
<feature type="transmembrane region" description="Helical" evidence="1">
    <location>
        <begin position="252"/>
        <end position="269"/>
    </location>
</feature>
<feature type="transmembrane region" description="Helical" evidence="1">
    <location>
        <begin position="281"/>
        <end position="298"/>
    </location>
</feature>
<proteinExistence type="predicted"/>
<keyword evidence="1" id="KW-1133">Transmembrane helix</keyword>
<keyword evidence="1" id="KW-0812">Transmembrane</keyword>
<accession>A0A0G1XKB5</accession>
<name>A0A0G1XKB5_9BACT</name>
<organism evidence="2 3">
    <name type="scientific">Candidatus Kaiserbacteria bacterium GW2011_GWC2_52_8b</name>
    <dbReference type="NCBI Taxonomy" id="1618676"/>
    <lineage>
        <taxon>Bacteria</taxon>
        <taxon>Candidatus Kaiseribacteriota</taxon>
    </lineage>
</organism>
<reference evidence="2 3" key="1">
    <citation type="journal article" date="2015" name="Nature">
        <title>rRNA introns, odd ribosomes, and small enigmatic genomes across a large radiation of phyla.</title>
        <authorList>
            <person name="Brown C.T."/>
            <person name="Hug L.A."/>
            <person name="Thomas B.C."/>
            <person name="Sharon I."/>
            <person name="Castelle C.J."/>
            <person name="Singh A."/>
            <person name="Wilkins M.J."/>
            <person name="Williams K.H."/>
            <person name="Banfield J.F."/>
        </authorList>
    </citation>
    <scope>NUCLEOTIDE SEQUENCE [LARGE SCALE GENOMIC DNA]</scope>
</reference>
<keyword evidence="1" id="KW-0472">Membrane</keyword>
<protein>
    <submittedName>
        <fullName evidence="2">Uncharacterized protein</fullName>
    </submittedName>
</protein>
<dbReference type="Proteomes" id="UP000034445">
    <property type="component" value="Unassembled WGS sequence"/>
</dbReference>